<gene>
    <name evidence="1" type="ORF">LCGC14_2195140</name>
</gene>
<dbReference type="EMBL" id="LAZR01028813">
    <property type="protein sequence ID" value="KKL61455.1"/>
    <property type="molecule type" value="Genomic_DNA"/>
</dbReference>
<comment type="caution">
    <text evidence="1">The sequence shown here is derived from an EMBL/GenBank/DDBJ whole genome shotgun (WGS) entry which is preliminary data.</text>
</comment>
<name>A0A0F9FVT9_9ZZZZ</name>
<protein>
    <submittedName>
        <fullName evidence="1">Uncharacterized protein</fullName>
    </submittedName>
</protein>
<sequence>MRGGIVRRGKPSIDDIKELTAQCVKHYSTLQSEFEKDERFYELDFRASLGIPEQYKNEAVVLPTSRDMVDAFVDHIDLANARVFVNKKGIHKIDDEVAEMMRKFYLGLLHRTNTENSISPWRVAGKHYANHGLAVIKTIWDADRWLDKPAQVKGESKESYEEKLEKWAEDHPPSLPILIRAINPANVMPDPSYSGELYVIERHERMVFDMQKMYPLFKNVKDRGITDTVEYIEYWDNEYRSVLVDDEPVLKGGIVKHKYGFIPYTLIESGLGNLGRDALPEQRYVGINRYAQDLYVSESRNYSVADVILKKDAWRGGRVRGQGAEEYANIKQEYGTYTWVPDDVVFEDWEVSKAPDMIALHLARTADLIGAHAAPRSVRGLSETGVRSGADRRLVISEAAAKFQYSKEAFKHGAEKVLIKS</sequence>
<dbReference type="AlphaFoldDB" id="A0A0F9FVT9"/>
<evidence type="ECO:0000313" key="1">
    <source>
        <dbReference type="EMBL" id="KKL61455.1"/>
    </source>
</evidence>
<proteinExistence type="predicted"/>
<organism evidence="1">
    <name type="scientific">marine sediment metagenome</name>
    <dbReference type="NCBI Taxonomy" id="412755"/>
    <lineage>
        <taxon>unclassified sequences</taxon>
        <taxon>metagenomes</taxon>
        <taxon>ecological metagenomes</taxon>
    </lineage>
</organism>
<feature type="non-terminal residue" evidence="1">
    <location>
        <position position="421"/>
    </location>
</feature>
<accession>A0A0F9FVT9</accession>
<reference evidence="1" key="1">
    <citation type="journal article" date="2015" name="Nature">
        <title>Complex archaea that bridge the gap between prokaryotes and eukaryotes.</title>
        <authorList>
            <person name="Spang A."/>
            <person name="Saw J.H."/>
            <person name="Jorgensen S.L."/>
            <person name="Zaremba-Niedzwiedzka K."/>
            <person name="Martijn J."/>
            <person name="Lind A.E."/>
            <person name="van Eijk R."/>
            <person name="Schleper C."/>
            <person name="Guy L."/>
            <person name="Ettema T.J."/>
        </authorList>
    </citation>
    <scope>NUCLEOTIDE SEQUENCE</scope>
</reference>